<proteinExistence type="predicted"/>
<dbReference type="Pfam" id="PF13487">
    <property type="entry name" value="HD_5"/>
    <property type="match status" value="1"/>
</dbReference>
<geneLocation type="plasmid" evidence="3 4">
    <name>pSSP59</name>
</geneLocation>
<dbReference type="PANTHER" id="PTHR43155:SF2">
    <property type="entry name" value="CYCLIC DI-GMP PHOSPHODIESTERASE PA4108"/>
    <property type="match status" value="1"/>
</dbReference>
<protein>
    <submittedName>
        <fullName evidence="2">Cyclic di-GMP phosphodiesterase response regulator RpfG</fullName>
        <ecNumber evidence="2">3.1.4.52</ecNumber>
    </submittedName>
</protein>
<dbReference type="EMBL" id="FCOW01000042">
    <property type="protein sequence ID" value="CVK21658.1"/>
    <property type="molecule type" value="Genomic_DNA"/>
</dbReference>
<dbReference type="Gene3D" id="1.10.3210.10">
    <property type="entry name" value="Hypothetical protein af1432"/>
    <property type="match status" value="1"/>
</dbReference>
<name>A0A1U7MA15_9FIRM</name>
<dbReference type="InterPro" id="IPR037522">
    <property type="entry name" value="HD_GYP_dom"/>
</dbReference>
<dbReference type="Proteomes" id="UP000245702">
    <property type="component" value="Unassembled WGS sequence"/>
</dbReference>
<dbReference type="AlphaFoldDB" id="A0A1U7MA15"/>
<keyword evidence="2" id="KW-0378">Hydrolase</keyword>
<keyword evidence="5" id="KW-1185">Reference proteome</keyword>
<dbReference type="RefSeq" id="WP_075758173.1">
    <property type="nucleotide sequence ID" value="NZ_CP146992.1"/>
</dbReference>
<dbReference type="PROSITE" id="PS51832">
    <property type="entry name" value="HD_GYP"/>
    <property type="match status" value="1"/>
</dbReference>
<dbReference type="KEGG" id="ssph:SPSPH_047030"/>
<dbReference type="PANTHER" id="PTHR43155">
    <property type="entry name" value="CYCLIC DI-GMP PHOSPHODIESTERASE PA4108-RELATED"/>
    <property type="match status" value="1"/>
</dbReference>
<dbReference type="SMART" id="SM00471">
    <property type="entry name" value="HDc"/>
    <property type="match status" value="1"/>
</dbReference>
<dbReference type="Proteomes" id="UP000186950">
    <property type="component" value="Plasmid pSSP59"/>
</dbReference>
<dbReference type="EC" id="3.1.4.52" evidence="2"/>
<dbReference type="CDD" id="cd00077">
    <property type="entry name" value="HDc"/>
    <property type="match status" value="1"/>
</dbReference>
<reference evidence="2 5" key="1">
    <citation type="submission" date="2016-01" db="EMBL/GenBank/DDBJ databases">
        <authorList>
            <person name="Brown R."/>
        </authorList>
    </citation>
    <scope>NUCLEOTIDE SEQUENCE [LARGE SCALE GENOMIC DNA]</scope>
    <source>
        <strain evidence="2">Sporomusa sphaeroides DSM 2875</strain>
    </source>
</reference>
<sequence length="312" mass="35408">MDSLRYFNVTTGDPLVNKAITNQLNDIIENTGSIGVSLNFISDYFAEYEIGIINASPYLSFKLSDNARDIGTLKVFFSDINLNDYLYIADKTMKISKLIKNLVSLKYLKSSRNELISFMLTNLIIIDSLTYLHLKQVQKYAVYLGKVVGLSSEQLNALSISALLHDIGKLAIPDSILKKKTHLTESEFQIMKNHPYFGFEYLISFPDFIQDAYIAFYHHERWDGFGYPYGLSGNNIPLEARILAIADAYDAMIGFRHYKKPFNISEALDELKKQAGKQFDPNLITVFTESIRKTDYLQGSRENAIKGSNPAI</sequence>
<dbReference type="InterPro" id="IPR003607">
    <property type="entry name" value="HD/PDEase_dom"/>
</dbReference>
<reference evidence="3" key="2">
    <citation type="submission" date="2024-03" db="EMBL/GenBank/DDBJ databases">
        <title>Complete genome sequence of Sporomusa sphaeroides DSM 2875T isolated from mud of the Leine river and Sporomusa ovata DSM 2662T isolated from sugar beet leaf silage.</title>
        <authorList>
            <person name="Boeer T."/>
            <person name="Lueschen A."/>
            <person name="Daniel R."/>
            <person name="Poehlein A."/>
        </authorList>
    </citation>
    <scope>NUCLEOTIDE SEQUENCE</scope>
    <source>
        <strain evidence="3">DSM 2875</strain>
        <plasmid evidence="3">pSSP59</plasmid>
    </source>
</reference>
<dbReference type="EMBL" id="CP146992">
    <property type="protein sequence ID" value="WXA41891.1"/>
    <property type="molecule type" value="Genomic_DNA"/>
</dbReference>
<keyword evidence="3" id="KW-0614">Plasmid</keyword>
<dbReference type="SUPFAM" id="SSF109604">
    <property type="entry name" value="HD-domain/PDEase-like"/>
    <property type="match status" value="1"/>
</dbReference>
<organism evidence="3 4">
    <name type="scientific">Sporomusa sphaeroides DSM 2875</name>
    <dbReference type="NCBI Taxonomy" id="1337886"/>
    <lineage>
        <taxon>Bacteria</taxon>
        <taxon>Bacillati</taxon>
        <taxon>Bacillota</taxon>
        <taxon>Negativicutes</taxon>
        <taxon>Selenomonadales</taxon>
        <taxon>Sporomusaceae</taxon>
        <taxon>Sporomusa</taxon>
    </lineage>
</organism>
<evidence type="ECO:0000259" key="1">
    <source>
        <dbReference type="PROSITE" id="PS51832"/>
    </source>
</evidence>
<gene>
    <name evidence="2" type="primary">rpfG_19</name>
    <name evidence="3" type="ORF">SPSPH_047030</name>
    <name evidence="2" type="ORF">SSPH_04353</name>
</gene>
<evidence type="ECO:0000313" key="2">
    <source>
        <dbReference type="EMBL" id="CVK21658.1"/>
    </source>
</evidence>
<evidence type="ECO:0000313" key="3">
    <source>
        <dbReference type="EMBL" id="WXA41891.1"/>
    </source>
</evidence>
<accession>A0A1U7MA15</accession>
<dbReference type="OrthoDB" id="9798833at2"/>
<evidence type="ECO:0000313" key="5">
    <source>
        <dbReference type="Proteomes" id="UP000245702"/>
    </source>
</evidence>
<evidence type="ECO:0000313" key="4">
    <source>
        <dbReference type="Proteomes" id="UP000186950"/>
    </source>
</evidence>
<feature type="domain" description="HD-GYP" evidence="1">
    <location>
        <begin position="108"/>
        <end position="303"/>
    </location>
</feature>
<dbReference type="GO" id="GO:0071111">
    <property type="term" value="F:cyclic-guanylate-specific phosphodiesterase activity"/>
    <property type="evidence" value="ECO:0007669"/>
    <property type="project" value="UniProtKB-EC"/>
</dbReference>